<sequence length="128" mass="13452">MPPPTQSSPALPLNVPLGSRPPTAQSTLSTASSTTVGATKPAPNPHAPDISSPHELTAFVESLLEQLDQKFDDMSSQILDRMTQMSGRVDALEASIQDIISNDAPAQPQPPSLPQSPLLSQRKSTASS</sequence>
<gene>
    <name evidence="3" type="ORF">GSI_02364</name>
</gene>
<comment type="caution">
    <text evidence="3">The sequence shown here is derived from an EMBL/GenBank/DDBJ whole genome shotgun (WGS) entry which is preliminary data.</text>
</comment>
<dbReference type="OrthoDB" id="4159489at2759"/>
<evidence type="ECO:0000313" key="3">
    <source>
        <dbReference type="EMBL" id="PIL35635.1"/>
    </source>
</evidence>
<dbReference type="AlphaFoldDB" id="A0A2G8SPE9"/>
<proteinExistence type="inferred from homology"/>
<dbReference type="GO" id="GO:0070370">
    <property type="term" value="P:cellular heat acclimation"/>
    <property type="evidence" value="ECO:0007669"/>
    <property type="project" value="TreeGrafter"/>
</dbReference>
<keyword evidence="4" id="KW-1185">Reference proteome</keyword>
<evidence type="ECO:0000256" key="1">
    <source>
        <dbReference type="ARBA" id="ARBA00006349"/>
    </source>
</evidence>
<dbReference type="GO" id="GO:0005829">
    <property type="term" value="C:cytosol"/>
    <property type="evidence" value="ECO:0007669"/>
    <property type="project" value="TreeGrafter"/>
</dbReference>
<dbReference type="Pfam" id="PF06825">
    <property type="entry name" value="HSBP1"/>
    <property type="match status" value="1"/>
</dbReference>
<dbReference type="PANTHER" id="PTHR19424">
    <property type="entry name" value="HEAT SHOCK FACTOR BINDING PROTEIN 1"/>
    <property type="match status" value="1"/>
</dbReference>
<dbReference type="PANTHER" id="PTHR19424:SF0">
    <property type="entry name" value="HEAT SHOCK FACTOR BINDING PROTEIN 1"/>
    <property type="match status" value="1"/>
</dbReference>
<feature type="compositionally biased region" description="Low complexity" evidence="2">
    <location>
        <begin position="23"/>
        <end position="39"/>
    </location>
</feature>
<dbReference type="Proteomes" id="UP000230002">
    <property type="component" value="Unassembled WGS sequence"/>
</dbReference>
<organism evidence="3 4">
    <name type="scientific">Ganoderma sinense ZZ0214-1</name>
    <dbReference type="NCBI Taxonomy" id="1077348"/>
    <lineage>
        <taxon>Eukaryota</taxon>
        <taxon>Fungi</taxon>
        <taxon>Dikarya</taxon>
        <taxon>Basidiomycota</taxon>
        <taxon>Agaricomycotina</taxon>
        <taxon>Agaricomycetes</taxon>
        <taxon>Polyporales</taxon>
        <taxon>Polyporaceae</taxon>
        <taxon>Ganoderma</taxon>
    </lineage>
</organism>
<feature type="region of interest" description="Disordered" evidence="2">
    <location>
        <begin position="1"/>
        <end position="53"/>
    </location>
</feature>
<evidence type="ECO:0000256" key="2">
    <source>
        <dbReference type="SAM" id="MobiDB-lite"/>
    </source>
</evidence>
<dbReference type="InterPro" id="IPR009643">
    <property type="entry name" value="HS1-bd"/>
</dbReference>
<accession>A0A2G8SPE9</accession>
<dbReference type="EMBL" id="AYKW01000003">
    <property type="protein sequence ID" value="PIL35635.1"/>
    <property type="molecule type" value="Genomic_DNA"/>
</dbReference>
<dbReference type="Gene3D" id="1.20.5.430">
    <property type="match status" value="1"/>
</dbReference>
<name>A0A2G8SPE9_9APHY</name>
<dbReference type="STRING" id="1077348.A0A2G8SPE9"/>
<dbReference type="GO" id="GO:0003714">
    <property type="term" value="F:transcription corepressor activity"/>
    <property type="evidence" value="ECO:0007669"/>
    <property type="project" value="InterPro"/>
</dbReference>
<reference evidence="3 4" key="1">
    <citation type="journal article" date="2015" name="Sci. Rep.">
        <title>Chromosome-level genome map provides insights into diverse defense mechanisms in the medicinal fungus Ganoderma sinense.</title>
        <authorList>
            <person name="Zhu Y."/>
            <person name="Xu J."/>
            <person name="Sun C."/>
            <person name="Zhou S."/>
            <person name="Xu H."/>
            <person name="Nelson D.R."/>
            <person name="Qian J."/>
            <person name="Song J."/>
            <person name="Luo H."/>
            <person name="Xiang L."/>
            <person name="Li Y."/>
            <person name="Xu Z."/>
            <person name="Ji A."/>
            <person name="Wang L."/>
            <person name="Lu S."/>
            <person name="Hayward A."/>
            <person name="Sun W."/>
            <person name="Li X."/>
            <person name="Schwartz D.C."/>
            <person name="Wang Y."/>
            <person name="Chen S."/>
        </authorList>
    </citation>
    <scope>NUCLEOTIDE SEQUENCE [LARGE SCALE GENOMIC DNA]</scope>
    <source>
        <strain evidence="3 4">ZZ0214-1</strain>
    </source>
</reference>
<comment type="similarity">
    <text evidence="1">Belongs to the HSBP1 family.</text>
</comment>
<dbReference type="GO" id="GO:0005634">
    <property type="term" value="C:nucleus"/>
    <property type="evidence" value="ECO:0007669"/>
    <property type="project" value="TreeGrafter"/>
</dbReference>
<protein>
    <submittedName>
        <fullName evidence="3">Uncharacterized protein</fullName>
    </submittedName>
</protein>
<evidence type="ECO:0000313" key="4">
    <source>
        <dbReference type="Proteomes" id="UP000230002"/>
    </source>
</evidence>
<feature type="region of interest" description="Disordered" evidence="2">
    <location>
        <begin position="99"/>
        <end position="128"/>
    </location>
</feature>